<dbReference type="InterPro" id="IPR025380">
    <property type="entry name" value="DUF4369"/>
</dbReference>
<proteinExistence type="predicted"/>
<dbReference type="EMBL" id="CP055153">
    <property type="protein sequence ID" value="QMU31541.1"/>
    <property type="molecule type" value="Genomic_DNA"/>
</dbReference>
<dbReference type="PROSITE" id="PS51352">
    <property type="entry name" value="THIOREDOXIN_2"/>
    <property type="match status" value="1"/>
</dbReference>
<evidence type="ECO:0000256" key="2">
    <source>
        <dbReference type="ARBA" id="ARBA00022748"/>
    </source>
</evidence>
<gene>
    <name evidence="6" type="ORF">HUW48_12075</name>
</gene>
<sequence length="376" mass="41895">MEMKKVILIGFIPLALLGACNKIGSKNGVDSGSYKIYGKLNNQSSGKVYLSELGEKQFVTRDTATVLNDGSFTFEGKVTEPSVYRISLTDENMILFMLENKEIQVEADAKDLNKTYAIKGSEEAQLFKELTDKLEKMQASGMQLQKRFTKATESANEDSVKVIQEAYQKIQEGNVKVIKGFIKQHDKTAVAAFATLNLINPETDLAFADSMATLLNKSKPESQYTKALIKRLEPLKTLAIGKAAPDITLPTPDGKTMSLSSLKGKYVLVDFWASWCGPCRQENPNVVRMYHKYKDKGFEIFGVSLDNSRDKWLGAIQKDQLVWPHVSDLKGWESAAAQLYNIQAIPQTVLLDREGKIIARNLRGPELEAKVAELLN</sequence>
<dbReference type="PANTHER" id="PTHR42852">
    <property type="entry name" value="THIOL:DISULFIDE INTERCHANGE PROTEIN DSBE"/>
    <property type="match status" value="1"/>
</dbReference>
<dbReference type="CDD" id="cd02966">
    <property type="entry name" value="TlpA_like_family"/>
    <property type="match status" value="1"/>
</dbReference>
<accession>A0A7L7LFC3</accession>
<organism evidence="6 7">
    <name type="scientific">Adhaeribacter radiodurans</name>
    <dbReference type="NCBI Taxonomy" id="2745197"/>
    <lineage>
        <taxon>Bacteria</taxon>
        <taxon>Pseudomonadati</taxon>
        <taxon>Bacteroidota</taxon>
        <taxon>Cytophagia</taxon>
        <taxon>Cytophagales</taxon>
        <taxon>Hymenobacteraceae</taxon>
        <taxon>Adhaeribacter</taxon>
    </lineage>
</organism>
<dbReference type="GO" id="GO:0016491">
    <property type="term" value="F:oxidoreductase activity"/>
    <property type="evidence" value="ECO:0007669"/>
    <property type="project" value="InterPro"/>
</dbReference>
<dbReference type="InterPro" id="IPR050553">
    <property type="entry name" value="Thioredoxin_ResA/DsbE_sf"/>
</dbReference>
<dbReference type="PROSITE" id="PS00194">
    <property type="entry name" value="THIOREDOXIN_1"/>
    <property type="match status" value="1"/>
</dbReference>
<comment type="subcellular location">
    <subcellularLocation>
        <location evidence="1">Cell envelope</location>
    </subcellularLocation>
</comment>
<reference evidence="6 7" key="2">
    <citation type="submission" date="2020-08" db="EMBL/GenBank/DDBJ databases">
        <title>Adhaeribacter dokdonensis sp. nov., isolated from the rhizosphere of Elymus tsukushiensis, a plant native to the Dokdo Islands, Republic of Korea.</title>
        <authorList>
            <person name="Ghim S.Y."/>
        </authorList>
    </citation>
    <scope>NUCLEOTIDE SEQUENCE [LARGE SCALE GENOMIC DNA]</scope>
    <source>
        <strain evidence="6 7">KUDC8001</strain>
    </source>
</reference>
<dbReference type="AlphaFoldDB" id="A0A7L7LFC3"/>
<evidence type="ECO:0000313" key="6">
    <source>
        <dbReference type="EMBL" id="QMU31541.1"/>
    </source>
</evidence>
<dbReference type="KEGG" id="add:HUW48_12075"/>
<keyword evidence="4" id="KW-0676">Redox-active center</keyword>
<dbReference type="InterPro" id="IPR013766">
    <property type="entry name" value="Thioredoxin_domain"/>
</dbReference>
<dbReference type="GO" id="GO:0017004">
    <property type="term" value="P:cytochrome complex assembly"/>
    <property type="evidence" value="ECO:0007669"/>
    <property type="project" value="UniProtKB-KW"/>
</dbReference>
<keyword evidence="2" id="KW-0201">Cytochrome c-type biogenesis</keyword>
<dbReference type="GO" id="GO:0016209">
    <property type="term" value="F:antioxidant activity"/>
    <property type="evidence" value="ECO:0007669"/>
    <property type="project" value="InterPro"/>
</dbReference>
<dbReference type="Gene3D" id="3.40.30.10">
    <property type="entry name" value="Glutaredoxin"/>
    <property type="match status" value="1"/>
</dbReference>
<name>A0A7L7LFC3_9BACT</name>
<keyword evidence="7" id="KW-1185">Reference proteome</keyword>
<protein>
    <submittedName>
        <fullName evidence="6">AhpC/TSA family protein</fullName>
    </submittedName>
</protein>
<evidence type="ECO:0000256" key="3">
    <source>
        <dbReference type="ARBA" id="ARBA00023157"/>
    </source>
</evidence>
<dbReference type="InterPro" id="IPR036249">
    <property type="entry name" value="Thioredoxin-like_sf"/>
</dbReference>
<dbReference type="SUPFAM" id="SSF52833">
    <property type="entry name" value="Thioredoxin-like"/>
    <property type="match status" value="1"/>
</dbReference>
<reference evidence="6 7" key="1">
    <citation type="submission" date="2020-06" db="EMBL/GenBank/DDBJ databases">
        <authorList>
            <person name="Hwang Y.J."/>
        </authorList>
    </citation>
    <scope>NUCLEOTIDE SEQUENCE [LARGE SCALE GENOMIC DNA]</scope>
    <source>
        <strain evidence="6 7">KUDC8001</strain>
    </source>
</reference>
<evidence type="ECO:0000259" key="5">
    <source>
        <dbReference type="PROSITE" id="PS51352"/>
    </source>
</evidence>
<dbReference type="Pfam" id="PF00578">
    <property type="entry name" value="AhpC-TSA"/>
    <property type="match status" value="1"/>
</dbReference>
<dbReference type="PANTHER" id="PTHR42852:SF6">
    <property type="entry name" value="THIOL:DISULFIDE INTERCHANGE PROTEIN DSBE"/>
    <property type="match status" value="1"/>
</dbReference>
<dbReference type="Pfam" id="PF14289">
    <property type="entry name" value="DUF4369"/>
    <property type="match status" value="1"/>
</dbReference>
<evidence type="ECO:0000256" key="4">
    <source>
        <dbReference type="ARBA" id="ARBA00023284"/>
    </source>
</evidence>
<feature type="domain" description="Thioredoxin" evidence="5">
    <location>
        <begin position="238"/>
        <end position="376"/>
    </location>
</feature>
<dbReference type="PROSITE" id="PS51257">
    <property type="entry name" value="PROKAR_LIPOPROTEIN"/>
    <property type="match status" value="1"/>
</dbReference>
<dbReference type="InterPro" id="IPR000866">
    <property type="entry name" value="AhpC/TSA"/>
</dbReference>
<dbReference type="Proteomes" id="UP000514509">
    <property type="component" value="Chromosome"/>
</dbReference>
<dbReference type="GO" id="GO:0030313">
    <property type="term" value="C:cell envelope"/>
    <property type="evidence" value="ECO:0007669"/>
    <property type="project" value="UniProtKB-SubCell"/>
</dbReference>
<keyword evidence="3" id="KW-1015">Disulfide bond</keyword>
<evidence type="ECO:0000313" key="7">
    <source>
        <dbReference type="Proteomes" id="UP000514509"/>
    </source>
</evidence>
<dbReference type="InterPro" id="IPR017937">
    <property type="entry name" value="Thioredoxin_CS"/>
</dbReference>
<evidence type="ECO:0000256" key="1">
    <source>
        <dbReference type="ARBA" id="ARBA00004196"/>
    </source>
</evidence>